<dbReference type="EMBL" id="LR797369">
    <property type="protein sequence ID" value="CAB4211111.1"/>
    <property type="molecule type" value="Genomic_DNA"/>
</dbReference>
<evidence type="ECO:0000313" key="7">
    <source>
        <dbReference type="EMBL" id="CAB4211111.1"/>
    </source>
</evidence>
<gene>
    <name evidence="5" type="ORF">UFOVP1065_133</name>
    <name evidence="6" type="ORF">UFOVP1198_102</name>
    <name evidence="7" type="ORF">UFOVP1418_94</name>
    <name evidence="9" type="ORF">UFOVP1524_56</name>
    <name evidence="8" type="ORF">UFOVP1651_56</name>
    <name evidence="3" type="ORF">UFOVP908_34</name>
    <name evidence="4" type="ORF">UFOVP990_102</name>
</gene>
<keyword evidence="2" id="KW-0812">Transmembrane</keyword>
<dbReference type="EMBL" id="LR796860">
    <property type="protein sequence ID" value="CAB4170342.1"/>
    <property type="molecule type" value="Genomic_DNA"/>
</dbReference>
<dbReference type="EMBL" id="LR796945">
    <property type="protein sequence ID" value="CAB4176946.1"/>
    <property type="molecule type" value="Genomic_DNA"/>
</dbReference>
<evidence type="ECO:0000313" key="5">
    <source>
        <dbReference type="EMBL" id="CAB4182087.1"/>
    </source>
</evidence>
<keyword evidence="2" id="KW-0472">Membrane</keyword>
<dbReference type="EMBL" id="LR798378">
    <property type="protein sequence ID" value="CAB5227677.1"/>
    <property type="molecule type" value="Genomic_DNA"/>
</dbReference>
<feature type="transmembrane region" description="Helical" evidence="2">
    <location>
        <begin position="12"/>
        <end position="29"/>
    </location>
</feature>
<evidence type="ECO:0000256" key="2">
    <source>
        <dbReference type="SAM" id="Phobius"/>
    </source>
</evidence>
<proteinExistence type="predicted"/>
<dbReference type="EMBL" id="LR797021">
    <property type="protein sequence ID" value="CAB4182087.1"/>
    <property type="molecule type" value="Genomic_DNA"/>
</dbReference>
<feature type="compositionally biased region" description="Basic and acidic residues" evidence="1">
    <location>
        <begin position="135"/>
        <end position="146"/>
    </location>
</feature>
<feature type="region of interest" description="Disordered" evidence="1">
    <location>
        <begin position="112"/>
        <end position="146"/>
    </location>
</feature>
<evidence type="ECO:0000313" key="4">
    <source>
        <dbReference type="EMBL" id="CAB4176946.1"/>
    </source>
</evidence>
<evidence type="ECO:0000313" key="8">
    <source>
        <dbReference type="EMBL" id="CAB4222546.1"/>
    </source>
</evidence>
<sequence length="146" mass="16387">MGGIADLINKYGFPIVAAGGMGYMIYYVWTWATKEIKPVTSEASTVLIALIDRIRMLDNDLIRLNQKINIVLQLRGKEIESERHLHDVETAAKAQSRELEAADKQVKAAEELAAKHHNNAVEVNNRPVSNPEQNAKQEPDKKNKKV</sequence>
<keyword evidence="2" id="KW-1133">Transmembrane helix</keyword>
<organism evidence="5">
    <name type="scientific">uncultured Caudovirales phage</name>
    <dbReference type="NCBI Taxonomy" id="2100421"/>
    <lineage>
        <taxon>Viruses</taxon>
        <taxon>Duplodnaviria</taxon>
        <taxon>Heunggongvirae</taxon>
        <taxon>Uroviricota</taxon>
        <taxon>Caudoviricetes</taxon>
        <taxon>Peduoviridae</taxon>
        <taxon>Maltschvirus</taxon>
        <taxon>Maltschvirus maltsch</taxon>
    </lineage>
</organism>
<accession>A0A6J5QI69</accession>
<evidence type="ECO:0000313" key="3">
    <source>
        <dbReference type="EMBL" id="CAB4170342.1"/>
    </source>
</evidence>
<name>A0A6J5QI69_9CAUD</name>
<reference evidence="5" key="1">
    <citation type="submission" date="2020-05" db="EMBL/GenBank/DDBJ databases">
        <authorList>
            <person name="Chiriac C."/>
            <person name="Salcher M."/>
            <person name="Ghai R."/>
            <person name="Kavagutti S V."/>
        </authorList>
    </citation>
    <scope>NUCLEOTIDE SEQUENCE</scope>
</reference>
<protein>
    <submittedName>
        <fullName evidence="5">Uncharacterized protein</fullName>
    </submittedName>
</protein>
<dbReference type="EMBL" id="LR797157">
    <property type="protein sequence ID" value="CAB4190742.1"/>
    <property type="molecule type" value="Genomic_DNA"/>
</dbReference>
<evidence type="ECO:0000313" key="6">
    <source>
        <dbReference type="EMBL" id="CAB4190742.1"/>
    </source>
</evidence>
<evidence type="ECO:0000256" key="1">
    <source>
        <dbReference type="SAM" id="MobiDB-lite"/>
    </source>
</evidence>
<dbReference type="EMBL" id="LR797518">
    <property type="protein sequence ID" value="CAB4222546.1"/>
    <property type="molecule type" value="Genomic_DNA"/>
</dbReference>
<evidence type="ECO:0000313" key="9">
    <source>
        <dbReference type="EMBL" id="CAB5227677.1"/>
    </source>
</evidence>